<dbReference type="CTD" id="79906"/>
<protein>
    <submittedName>
        <fullName evidence="3">MORN repeat containing 1</fullName>
    </submittedName>
</protein>
<dbReference type="PANTHER" id="PTHR23084:SF263">
    <property type="entry name" value="MORN REPEAT-CONTAINING PROTEIN 1"/>
    <property type="match status" value="1"/>
</dbReference>
<dbReference type="AlphaFoldDB" id="A0A8C2V150"/>
<dbReference type="Gene3D" id="2.20.110.10">
    <property type="entry name" value="Histone H3 K4-specific methyltransferase SET7/9 N-terminal domain"/>
    <property type="match status" value="3"/>
</dbReference>
<dbReference type="InterPro" id="IPR003409">
    <property type="entry name" value="MORN"/>
</dbReference>
<evidence type="ECO:0000313" key="3">
    <source>
        <dbReference type="Ensembl" id="ENSCLAP00000008402.1"/>
    </source>
</evidence>
<dbReference type="Proteomes" id="UP000694398">
    <property type="component" value="Unassembled WGS sequence"/>
</dbReference>
<feature type="region of interest" description="Disordered" evidence="2">
    <location>
        <begin position="1"/>
        <end position="20"/>
    </location>
</feature>
<dbReference type="SMART" id="SM00698">
    <property type="entry name" value="MORN"/>
    <property type="match status" value="7"/>
</dbReference>
<reference evidence="3" key="1">
    <citation type="submission" date="2025-08" db="UniProtKB">
        <authorList>
            <consortium name="Ensembl"/>
        </authorList>
    </citation>
    <scope>IDENTIFICATION</scope>
</reference>
<keyword evidence="1" id="KW-0677">Repeat</keyword>
<dbReference type="SUPFAM" id="SSF82185">
    <property type="entry name" value="Histone H3 K4-specific methyltransferase SET7/9 N-terminal domain"/>
    <property type="match status" value="2"/>
</dbReference>
<feature type="compositionally biased region" description="Basic and acidic residues" evidence="2">
    <location>
        <begin position="7"/>
        <end position="20"/>
    </location>
</feature>
<name>A0A8C2V150_CHILA</name>
<proteinExistence type="predicted"/>
<accession>A0A8C2V150</accession>
<evidence type="ECO:0000256" key="2">
    <source>
        <dbReference type="SAM" id="MobiDB-lite"/>
    </source>
</evidence>
<dbReference type="Pfam" id="PF02493">
    <property type="entry name" value="MORN"/>
    <property type="match status" value="8"/>
</dbReference>
<sequence length="467" mass="50451">MAAAGRGNRDSLQRRWESPRRPPRNGYGVYIYPNSFFQYEGEWKGGKKHGHGKLVFKDGSYYEGEFVDGEITGQGCRHWAWSGNIYAGQFVLGEPQGHGVMTYGAGGCYKGELCHGLREGQGVLVDPDGQVYEGSFHDNKKHGWGRMLFENGDKYEGDWIRDRRQGHGVLHCADGSTYEGQWHSDVFSGLGSLAHCSGVTYCGLWINGHPAAPATRIAILGPEVLEVALGSPFTVRVQLQQDSGATADSESGRVLRISAGVRHVQLPAHSEVSFFKVDEEHGEKPIETPLGFQCLSYPLSCPALPQLGPRAAVDSSPSQGEPDPALDSGAVCSQGDSPGHLPACSARAQEPPSPADHRRVTRGCAEFTDVLLGPTPPSLQPFLVLGSPSQKAANRKHGGSLCPAKMAPTTCGSRPSRTAVDPVSEVYPGEYVVMVQDVTTPPFRGHALPTAFKHLRVLRRGGWQPHP</sequence>
<dbReference type="RefSeq" id="XP_013359631.1">
    <property type="nucleotide sequence ID" value="XM_013504177.1"/>
</dbReference>
<dbReference type="OrthoDB" id="423343at2759"/>
<feature type="region of interest" description="Disordered" evidence="2">
    <location>
        <begin position="308"/>
        <end position="358"/>
    </location>
</feature>
<gene>
    <name evidence="3" type="primary">MORN1</name>
</gene>
<dbReference type="FunFam" id="2.20.110.10:FF:000002">
    <property type="entry name" value="Phosphatidylinositol 4-phosphate 5-kinase 8"/>
    <property type="match status" value="1"/>
</dbReference>
<dbReference type="GeneTree" id="ENSGT00940000161806"/>
<keyword evidence="4" id="KW-1185">Reference proteome</keyword>
<dbReference type="Ensembl" id="ENSCLAT00000008529.1">
    <property type="protein sequence ID" value="ENSCLAP00000008402.1"/>
    <property type="gene ID" value="ENSCLAG00000005881.1"/>
</dbReference>
<dbReference type="PANTHER" id="PTHR23084">
    <property type="entry name" value="PHOSPHATIDYLINOSITOL-4-PHOSPHATE 5-KINASE RELATED"/>
    <property type="match status" value="1"/>
</dbReference>
<dbReference type="OMA" id="GEYVIMI"/>
<dbReference type="GeneID" id="102007557"/>
<reference evidence="3" key="2">
    <citation type="submission" date="2025-09" db="UniProtKB">
        <authorList>
            <consortium name="Ensembl"/>
        </authorList>
    </citation>
    <scope>IDENTIFICATION</scope>
</reference>
<evidence type="ECO:0000313" key="4">
    <source>
        <dbReference type="Proteomes" id="UP000694398"/>
    </source>
</evidence>
<organism evidence="3 4">
    <name type="scientific">Chinchilla lanigera</name>
    <name type="common">Long-tailed chinchilla</name>
    <name type="synonym">Chinchilla villidera</name>
    <dbReference type="NCBI Taxonomy" id="34839"/>
    <lineage>
        <taxon>Eukaryota</taxon>
        <taxon>Metazoa</taxon>
        <taxon>Chordata</taxon>
        <taxon>Craniata</taxon>
        <taxon>Vertebrata</taxon>
        <taxon>Euteleostomi</taxon>
        <taxon>Mammalia</taxon>
        <taxon>Eutheria</taxon>
        <taxon>Euarchontoglires</taxon>
        <taxon>Glires</taxon>
        <taxon>Rodentia</taxon>
        <taxon>Hystricomorpha</taxon>
        <taxon>Chinchillidae</taxon>
        <taxon>Chinchilla</taxon>
    </lineage>
</organism>
<evidence type="ECO:0000256" key="1">
    <source>
        <dbReference type="ARBA" id="ARBA00022737"/>
    </source>
</evidence>